<dbReference type="GeneID" id="40236086"/>
<dbReference type="RefSeq" id="YP_009639297.1">
    <property type="nucleotide sequence ID" value="NC_042347.1"/>
</dbReference>
<dbReference type="Proteomes" id="UP000242614">
    <property type="component" value="Segment"/>
</dbReference>
<evidence type="ECO:0000313" key="1">
    <source>
        <dbReference type="EMBL" id="ATY46509.1"/>
    </source>
</evidence>
<protein>
    <submittedName>
        <fullName evidence="1">Uncharacterized protein</fullName>
    </submittedName>
</protein>
<evidence type="ECO:0000313" key="2">
    <source>
        <dbReference type="Proteomes" id="UP000242614"/>
    </source>
</evidence>
<reference evidence="1" key="1">
    <citation type="journal article" date="2018" name="J. Virol.">
        <title>A novel Sulfolobus virus with an exceptional capsid architecture.</title>
        <authorList>
            <person name="Wang H."/>
            <person name="Guo Z."/>
            <person name="Feng H."/>
            <person name="Chen Y."/>
            <person name="Hernandez W."/>
            <person name="Dai X."/>
            <person name="Zhang Z."/>
            <person name="Zheng X."/>
            <person name="Lopez M.M."/>
            <person name="Fu Y."/>
            <person name="Zhang C."/>
            <person name="Zhu P."/>
            <person name="Huang L."/>
        </authorList>
    </citation>
    <scope>NUCLEOTIDE SEQUENCE [LARGE SCALE GENOMIC DNA]</scope>
    <source>
        <strain evidence="1">CR_L</strain>
    </source>
</reference>
<sequence length="65" mass="7557">MINQEKALAFLKSKGIIFYPKEVEDEGDHIIMKSLGAVVIVNKHEETITWQKNGQVRVFYYSSKR</sequence>
<proteinExistence type="predicted"/>
<accession>A0A2H4RBP6</accession>
<dbReference type="KEGG" id="vg:40236086"/>
<keyword evidence="2" id="KW-1185">Reference proteome</keyword>
<name>A0A2H4RBP6_9VIRU</name>
<dbReference type="EMBL" id="MF144115">
    <property type="protein sequence ID" value="ATY46509.1"/>
    <property type="molecule type" value="Genomic_DNA"/>
</dbReference>
<organism evidence="1">
    <name type="scientific">Sulfolobus ellipsoid virus 1</name>
    <dbReference type="NCBI Taxonomy" id="2056194"/>
    <lineage>
        <taxon>Viruses</taxon>
        <taxon>Viruses incertae sedis</taxon>
        <taxon>Ovaliviridae</taxon>
        <taxon>Alphaovalivirus</taxon>
        <taxon>Alphaovalivirus fumarolicaense</taxon>
    </lineage>
</organism>